<dbReference type="EMBL" id="QNGE01002552">
    <property type="protein sequence ID" value="KAA3675388.1"/>
    <property type="molecule type" value="Genomic_DNA"/>
</dbReference>
<proteinExistence type="predicted"/>
<keyword evidence="3" id="KW-1185">Reference proteome</keyword>
<organism evidence="2 3">
    <name type="scientific">Paragonimus westermani</name>
    <dbReference type="NCBI Taxonomy" id="34504"/>
    <lineage>
        <taxon>Eukaryota</taxon>
        <taxon>Metazoa</taxon>
        <taxon>Spiralia</taxon>
        <taxon>Lophotrochozoa</taxon>
        <taxon>Platyhelminthes</taxon>
        <taxon>Trematoda</taxon>
        <taxon>Digenea</taxon>
        <taxon>Plagiorchiida</taxon>
        <taxon>Troglotremata</taxon>
        <taxon>Troglotrematidae</taxon>
        <taxon>Paragonimus</taxon>
    </lineage>
</organism>
<evidence type="ECO:0000313" key="3">
    <source>
        <dbReference type="Proteomes" id="UP000324629"/>
    </source>
</evidence>
<protein>
    <submittedName>
        <fullName evidence="2">Uncharacterized protein</fullName>
    </submittedName>
</protein>
<accession>A0A5J4NJ99</accession>
<feature type="chain" id="PRO_5023899331" evidence="1">
    <location>
        <begin position="19"/>
        <end position="151"/>
    </location>
</feature>
<gene>
    <name evidence="2" type="ORF">DEA37_0005219</name>
</gene>
<sequence>MVGLFPFLVCLLLTTSHAEFEADELKSSDFYYAADRQRNYRQLPRVHEPFPGDIILDLNLDCPFRTYNVTSGRRIVITCSLRDARVLQRIYYWNHLDAAYLCDTFSRDTKIAGSCITGVRKQELVLVVCSEGLDCDIKINKGGLAIVYCKF</sequence>
<evidence type="ECO:0000313" key="2">
    <source>
        <dbReference type="EMBL" id="KAA3675388.1"/>
    </source>
</evidence>
<comment type="caution">
    <text evidence="2">The sequence shown here is derived from an EMBL/GenBank/DDBJ whole genome shotgun (WGS) entry which is preliminary data.</text>
</comment>
<reference evidence="2 3" key="1">
    <citation type="journal article" date="2019" name="Gigascience">
        <title>Whole-genome sequence of the oriental lung fluke Paragonimus westermani.</title>
        <authorList>
            <person name="Oey H."/>
            <person name="Zakrzewski M."/>
            <person name="Narain K."/>
            <person name="Devi K.R."/>
            <person name="Agatsuma T."/>
            <person name="Nawaratna S."/>
            <person name="Gobert G.N."/>
            <person name="Jones M.K."/>
            <person name="Ragan M.A."/>
            <person name="McManus D.P."/>
            <person name="Krause L."/>
        </authorList>
    </citation>
    <scope>NUCLEOTIDE SEQUENCE [LARGE SCALE GENOMIC DNA]</scope>
    <source>
        <strain evidence="2 3">IND2009</strain>
    </source>
</reference>
<feature type="signal peptide" evidence="1">
    <location>
        <begin position="1"/>
        <end position="18"/>
    </location>
</feature>
<dbReference type="AlphaFoldDB" id="A0A5J4NJ99"/>
<dbReference type="Proteomes" id="UP000324629">
    <property type="component" value="Unassembled WGS sequence"/>
</dbReference>
<keyword evidence="1" id="KW-0732">Signal</keyword>
<name>A0A5J4NJ99_9TREM</name>
<evidence type="ECO:0000256" key="1">
    <source>
        <dbReference type="SAM" id="SignalP"/>
    </source>
</evidence>